<keyword evidence="3" id="KW-1185">Reference proteome</keyword>
<dbReference type="PANTHER" id="PTHR46421">
    <property type="entry name" value="PROGRAMMED CELL DEATH PROTEIN 2-LIKE"/>
    <property type="match status" value="1"/>
</dbReference>
<dbReference type="EnsemblMetazoa" id="RPRC008818-RA">
    <property type="protein sequence ID" value="RPRC008818-PA"/>
    <property type="gene ID" value="RPRC008818"/>
</dbReference>
<dbReference type="VEuPathDB" id="VectorBase:RPRC008818"/>
<proteinExistence type="predicted"/>
<accession>T1HXP8</accession>
<dbReference type="OMA" id="EECALVQ"/>
<organism evidence="2 3">
    <name type="scientific">Rhodnius prolixus</name>
    <name type="common">Triatomid bug</name>
    <dbReference type="NCBI Taxonomy" id="13249"/>
    <lineage>
        <taxon>Eukaryota</taxon>
        <taxon>Metazoa</taxon>
        <taxon>Ecdysozoa</taxon>
        <taxon>Arthropoda</taxon>
        <taxon>Hexapoda</taxon>
        <taxon>Insecta</taxon>
        <taxon>Pterygota</taxon>
        <taxon>Neoptera</taxon>
        <taxon>Paraneoptera</taxon>
        <taxon>Hemiptera</taxon>
        <taxon>Heteroptera</taxon>
        <taxon>Panheteroptera</taxon>
        <taxon>Cimicomorpha</taxon>
        <taxon>Reduviidae</taxon>
        <taxon>Triatominae</taxon>
        <taxon>Rhodnius</taxon>
    </lineage>
</organism>
<evidence type="ECO:0000313" key="2">
    <source>
        <dbReference type="EnsemblMetazoa" id="RPRC008818-PA"/>
    </source>
</evidence>
<dbReference type="InterPro" id="IPR007320">
    <property type="entry name" value="PDCD2_C"/>
</dbReference>
<dbReference type="PANTHER" id="PTHR46421:SF1">
    <property type="entry name" value="PROGRAMMED CELL DEATH PROTEIN 2-LIKE"/>
    <property type="match status" value="1"/>
</dbReference>
<dbReference type="STRING" id="13249.T1HXP8"/>
<dbReference type="GO" id="GO:0005737">
    <property type="term" value="C:cytoplasm"/>
    <property type="evidence" value="ECO:0007669"/>
    <property type="project" value="InterPro"/>
</dbReference>
<dbReference type="GO" id="GO:0006915">
    <property type="term" value="P:apoptotic process"/>
    <property type="evidence" value="ECO:0007669"/>
    <property type="project" value="TreeGrafter"/>
</dbReference>
<dbReference type="EMBL" id="ACPB03021026">
    <property type="status" value="NOT_ANNOTATED_CDS"/>
    <property type="molecule type" value="Genomic_DNA"/>
</dbReference>
<sequence length="453" mass="50751">MARIGNRVLLGYEDELISDKYKDQVDYVVNKIGGKPDWPGDAPTSVTCKLCGLNLPLILQIYAPLDYSSYHRTLYIFACINPNCWNQNGSWVCLRSQIRIDSSRESLQGGEDDSVNNAVENDWHIAGADAWADEENGNTIELLYSRNIILLNKTFPFEFNITLLLLFFAFCIFSMKLAVVKKIMEIYHMNFFKLNNFFLTGCVVKKNLAMLTVSDECNANSAGSVGAEGAIGVVPTATAMIEGDEGEVVSIDTPTAPQVNLIAMLEEAAPMPQVPISSLQFTSYFISVGEEELSSAMSPTNSEHIKDVLKDYQTKISDDDMLFNKSSMDKGDSDIAGVGVEHYEKTLPRHGDKLFYQFITRIQANPGHILRYGGYPLFLYPLQEKLRSCRHCGAELLFELQVLPTLIPRLTLVGSDRGTHLEFGTVFLYSCAVSCWEDNDSYREEHLIVQMEK</sequence>
<dbReference type="InParanoid" id="T1HXP8"/>
<dbReference type="FunCoup" id="T1HXP8">
    <property type="interactions" value="795"/>
</dbReference>
<protein>
    <submittedName>
        <fullName evidence="2">PDCD2_C domain-containing protein</fullName>
    </submittedName>
</protein>
<evidence type="ECO:0000259" key="1">
    <source>
        <dbReference type="Pfam" id="PF04194"/>
    </source>
</evidence>
<reference evidence="2" key="1">
    <citation type="submission" date="2015-05" db="UniProtKB">
        <authorList>
            <consortium name="EnsemblMetazoa"/>
        </authorList>
    </citation>
    <scope>IDENTIFICATION</scope>
</reference>
<dbReference type="HOGENOM" id="CLU_034893_1_0_1"/>
<dbReference type="InterPro" id="IPR052815">
    <property type="entry name" value="PDCD2-like_regulator"/>
</dbReference>
<dbReference type="Proteomes" id="UP000015103">
    <property type="component" value="Unassembled WGS sequence"/>
</dbReference>
<evidence type="ECO:0000313" key="3">
    <source>
        <dbReference type="Proteomes" id="UP000015103"/>
    </source>
</evidence>
<dbReference type="AlphaFoldDB" id="T1HXP8"/>
<feature type="domain" description="Programmed cell death protein 2 C-terminal" evidence="1">
    <location>
        <begin position="352"/>
        <end position="450"/>
    </location>
</feature>
<dbReference type="eggNOG" id="KOG2061">
    <property type="taxonomic scope" value="Eukaryota"/>
</dbReference>
<dbReference type="Pfam" id="PF04194">
    <property type="entry name" value="PDCD2_C"/>
    <property type="match status" value="1"/>
</dbReference>
<name>T1HXP8_RHOPR</name>